<dbReference type="Proteomes" id="UP001583186">
    <property type="component" value="Unassembled WGS sequence"/>
</dbReference>
<feature type="compositionally biased region" description="Acidic residues" evidence="2">
    <location>
        <begin position="181"/>
        <end position="191"/>
    </location>
</feature>
<feature type="region of interest" description="Disordered" evidence="2">
    <location>
        <begin position="87"/>
        <end position="106"/>
    </location>
</feature>
<accession>A0ABR3YVI7</accession>
<feature type="compositionally biased region" description="Basic and acidic residues" evidence="2">
    <location>
        <begin position="92"/>
        <end position="106"/>
    </location>
</feature>
<keyword evidence="4" id="KW-1185">Reference proteome</keyword>
<organism evidence="3 4">
    <name type="scientific">Sporothrix stenoceras</name>
    <dbReference type="NCBI Taxonomy" id="5173"/>
    <lineage>
        <taxon>Eukaryota</taxon>
        <taxon>Fungi</taxon>
        <taxon>Dikarya</taxon>
        <taxon>Ascomycota</taxon>
        <taxon>Pezizomycotina</taxon>
        <taxon>Sordariomycetes</taxon>
        <taxon>Sordariomycetidae</taxon>
        <taxon>Ophiostomatales</taxon>
        <taxon>Ophiostomataceae</taxon>
        <taxon>Sporothrix</taxon>
    </lineage>
</organism>
<dbReference type="EMBL" id="JAWCUI010000045">
    <property type="protein sequence ID" value="KAL1892386.1"/>
    <property type="molecule type" value="Genomic_DNA"/>
</dbReference>
<feature type="region of interest" description="Disordered" evidence="2">
    <location>
        <begin position="156"/>
        <end position="196"/>
    </location>
</feature>
<evidence type="ECO:0000313" key="3">
    <source>
        <dbReference type="EMBL" id="KAL1892386.1"/>
    </source>
</evidence>
<comment type="caution">
    <text evidence="3">The sequence shown here is derived from an EMBL/GenBank/DDBJ whole genome shotgun (WGS) entry which is preliminary data.</text>
</comment>
<feature type="region of interest" description="Disordered" evidence="2">
    <location>
        <begin position="122"/>
        <end position="144"/>
    </location>
</feature>
<keyword evidence="1" id="KW-0175">Coiled coil</keyword>
<feature type="compositionally biased region" description="Basic residues" evidence="2">
    <location>
        <begin position="443"/>
        <end position="457"/>
    </location>
</feature>
<evidence type="ECO:0000256" key="1">
    <source>
        <dbReference type="SAM" id="Coils"/>
    </source>
</evidence>
<feature type="compositionally biased region" description="Polar residues" evidence="2">
    <location>
        <begin position="55"/>
        <end position="71"/>
    </location>
</feature>
<feature type="compositionally biased region" description="Basic and acidic residues" evidence="2">
    <location>
        <begin position="156"/>
        <end position="180"/>
    </location>
</feature>
<sequence>MPSTREAMRSSGAGPSATTPPKPSSLRRGAATKSSRLPRPVPGTSSPPSSPPSRGNATRPTAQDPPGTQQELMRADEAEEDILHGYLRTRRHNGEETHSFRPNNERFSEFVVAATNNRDLEQSLAEKEEQLRSSEAAAQRAVEDAKRAAGELLRSREREWEEREREWEEREREWGEREREWEEQEREWEEQERERQVMWDTEIQQLKVENEKKTDALKNKTDALQNKTEENQRIQSELDKAIRNRGALQGQLDEANRKLEDSDASRATLQEALDSAEQALVAEEQRHKKTQQLVRTEQMRAAGLEGELGTAQRKLTDAKRVQDQTQEALNQTQKTLNTKDESLRTALDRVAALHHQLNDAQATQRELDLATAEANIQVQQQLTEAKDTLAQTLESLGNAQTGTAAAEELLAITLEKMEQELKAAEARENRLIHQLTRLKGKLAKLRARQPSQRRHRRGQEPDRPELVSVRDPQERIGLARM</sequence>
<feature type="compositionally biased region" description="Basic and acidic residues" evidence="2">
    <location>
        <begin position="122"/>
        <end position="132"/>
    </location>
</feature>
<feature type="region of interest" description="Disordered" evidence="2">
    <location>
        <begin position="1"/>
        <end position="79"/>
    </location>
</feature>
<feature type="coiled-coil region" evidence="1">
    <location>
        <begin position="203"/>
        <end position="293"/>
    </location>
</feature>
<dbReference type="SUPFAM" id="SSF57997">
    <property type="entry name" value="Tropomyosin"/>
    <property type="match status" value="1"/>
</dbReference>
<evidence type="ECO:0000256" key="2">
    <source>
        <dbReference type="SAM" id="MobiDB-lite"/>
    </source>
</evidence>
<gene>
    <name evidence="3" type="ORF">Sste5346_007124</name>
</gene>
<evidence type="ECO:0000313" key="4">
    <source>
        <dbReference type="Proteomes" id="UP001583186"/>
    </source>
</evidence>
<proteinExistence type="predicted"/>
<name>A0ABR3YVI7_9PEZI</name>
<protein>
    <submittedName>
        <fullName evidence="3">Uncharacterized protein</fullName>
    </submittedName>
</protein>
<reference evidence="3 4" key="1">
    <citation type="journal article" date="2024" name="IMA Fungus">
        <title>IMA Genome - F19 : A genome assembly and annotation guide to empower mycologists, including annotated draft genome sequences of Ceratocystis pirilliformis, Diaporthe australafricana, Fusarium ophioides, Paecilomyces lecythidis, and Sporothrix stenoceras.</title>
        <authorList>
            <person name="Aylward J."/>
            <person name="Wilson A.M."/>
            <person name="Visagie C.M."/>
            <person name="Spraker J."/>
            <person name="Barnes I."/>
            <person name="Buitendag C."/>
            <person name="Ceriani C."/>
            <person name="Del Mar Angel L."/>
            <person name="du Plessis D."/>
            <person name="Fuchs T."/>
            <person name="Gasser K."/>
            <person name="Kramer D."/>
            <person name="Li W."/>
            <person name="Munsamy K."/>
            <person name="Piso A."/>
            <person name="Price J.L."/>
            <person name="Sonnekus B."/>
            <person name="Thomas C."/>
            <person name="van der Nest A."/>
            <person name="van Dijk A."/>
            <person name="van Heerden A."/>
            <person name="van Vuuren N."/>
            <person name="Yilmaz N."/>
            <person name="Duong T.A."/>
            <person name="van der Merwe N.A."/>
            <person name="Wingfield M.J."/>
            <person name="Wingfield B.D."/>
        </authorList>
    </citation>
    <scope>NUCLEOTIDE SEQUENCE [LARGE SCALE GENOMIC DNA]</scope>
    <source>
        <strain evidence="3 4">CMW 5346</strain>
    </source>
</reference>
<feature type="region of interest" description="Disordered" evidence="2">
    <location>
        <begin position="443"/>
        <end position="481"/>
    </location>
</feature>